<evidence type="ECO:0000313" key="2">
    <source>
        <dbReference type="EMBL" id="UEX92100.1"/>
    </source>
</evidence>
<protein>
    <submittedName>
        <fullName evidence="2">ATP synthase F0 subunit 8</fullName>
    </submittedName>
</protein>
<dbReference type="AlphaFoldDB" id="A0A8K2AS36"/>
<organism evidence="2">
    <name type="scientific">Chilabothrus argentum</name>
    <name type="common">Conception Bank silver boa</name>
    <dbReference type="NCBI Taxonomy" id="1808966"/>
    <lineage>
        <taxon>Eukaryota</taxon>
        <taxon>Metazoa</taxon>
        <taxon>Chordata</taxon>
        <taxon>Craniata</taxon>
        <taxon>Vertebrata</taxon>
        <taxon>Euteleostomi</taxon>
        <taxon>Lepidosauria</taxon>
        <taxon>Squamata</taxon>
        <taxon>Bifurcata</taxon>
        <taxon>Unidentata</taxon>
        <taxon>Episquamata</taxon>
        <taxon>Toxicofera</taxon>
        <taxon>Serpentes</taxon>
        <taxon>Henophidia</taxon>
        <taxon>Boidae</taxon>
        <taxon>Boinae</taxon>
        <taxon>Chilabothrus</taxon>
    </lineage>
</organism>
<proteinExistence type="predicted"/>
<accession>A0A8K2AS36</accession>
<reference evidence="2" key="1">
    <citation type="submission" date="2020-10" db="EMBL/GenBank/DDBJ databases">
        <title>Mitogenome of Chilabothrus argentum.</title>
        <authorList>
            <person name="Reynolds R.G."/>
        </authorList>
    </citation>
    <scope>NUCLEOTIDE SEQUENCE</scope>
</reference>
<keyword evidence="1" id="KW-1133">Transmembrane helix</keyword>
<dbReference type="EMBL" id="MW176073">
    <property type="protein sequence ID" value="UEX92100.1"/>
    <property type="molecule type" value="Genomic_DNA"/>
</dbReference>
<keyword evidence="1" id="KW-0812">Transmembrane</keyword>
<name>A0A8K2AS36_9SAUR</name>
<feature type="transmembrane region" description="Helical" evidence="1">
    <location>
        <begin position="6"/>
        <end position="25"/>
    </location>
</feature>
<keyword evidence="1" id="KW-0472">Membrane</keyword>
<gene>
    <name evidence="2" type="primary">ATP8</name>
</gene>
<geneLocation type="mitochondrion" evidence="2"/>
<evidence type="ECO:0000256" key="1">
    <source>
        <dbReference type="SAM" id="Phobius"/>
    </source>
</evidence>
<sequence>MPQLDIVFISMIYVWAWTVIMMMTLKIKTISLNNTPETNVTEHNNVTKKTMMLP</sequence>
<keyword evidence="2" id="KW-0496">Mitochondrion</keyword>